<dbReference type="InterPro" id="IPR051531">
    <property type="entry name" value="N-acetyltransferase"/>
</dbReference>
<feature type="domain" description="N-acetyltransferase" evidence="1">
    <location>
        <begin position="25"/>
        <end position="173"/>
    </location>
</feature>
<dbReference type="PANTHER" id="PTHR43792">
    <property type="entry name" value="GNAT FAMILY, PUTATIVE (AFU_ORTHOLOGUE AFUA_3G00765)-RELATED-RELATED"/>
    <property type="match status" value="1"/>
</dbReference>
<evidence type="ECO:0000259" key="1">
    <source>
        <dbReference type="PROSITE" id="PS51186"/>
    </source>
</evidence>
<dbReference type="Proteomes" id="UP000295504">
    <property type="component" value="Unassembled WGS sequence"/>
</dbReference>
<accession>A0A4R2TXY1</accession>
<dbReference type="Gene3D" id="3.40.630.30">
    <property type="match status" value="1"/>
</dbReference>
<dbReference type="AlphaFoldDB" id="A0A4R2TXY1"/>
<reference evidence="2 3" key="1">
    <citation type="submission" date="2019-03" db="EMBL/GenBank/DDBJ databases">
        <title>Genomic Encyclopedia of Type Strains, Phase IV (KMG-IV): sequencing the most valuable type-strain genomes for metagenomic binning, comparative biology and taxonomic classification.</title>
        <authorList>
            <person name="Goeker M."/>
        </authorList>
    </citation>
    <scope>NUCLEOTIDE SEQUENCE [LARGE SCALE GENOMIC DNA]</scope>
    <source>
        <strain evidence="2 3">DSM 100013</strain>
    </source>
</reference>
<evidence type="ECO:0000313" key="2">
    <source>
        <dbReference type="EMBL" id="TCQ08106.1"/>
    </source>
</evidence>
<dbReference type="EMBL" id="SLYC01000001">
    <property type="protein sequence ID" value="TCQ08106.1"/>
    <property type="molecule type" value="Genomic_DNA"/>
</dbReference>
<dbReference type="GO" id="GO:0016747">
    <property type="term" value="F:acyltransferase activity, transferring groups other than amino-acyl groups"/>
    <property type="evidence" value="ECO:0007669"/>
    <property type="project" value="InterPro"/>
</dbReference>
<dbReference type="InterPro" id="IPR016181">
    <property type="entry name" value="Acyl_CoA_acyltransferase"/>
</dbReference>
<dbReference type="InterPro" id="IPR000182">
    <property type="entry name" value="GNAT_dom"/>
</dbReference>
<comment type="caution">
    <text evidence="2">The sequence shown here is derived from an EMBL/GenBank/DDBJ whole genome shotgun (WGS) entry which is preliminary data.</text>
</comment>
<keyword evidence="3" id="KW-1185">Reference proteome</keyword>
<dbReference type="PROSITE" id="PS51186">
    <property type="entry name" value="GNAT"/>
    <property type="match status" value="1"/>
</dbReference>
<dbReference type="SUPFAM" id="SSF55729">
    <property type="entry name" value="Acyl-CoA N-acyltransferases (Nat)"/>
    <property type="match status" value="1"/>
</dbReference>
<dbReference type="OrthoDB" id="9811523at2"/>
<sequence>MNASLFHRLEGNNFYFKKLEISDCIEIHKYASDIDVSRFIGWNLMNNLDETQEYVKEMIRREVAGTHMYASIVLKSTKEIIGNAMVFNFDFMAKHAEIGYVFHKDFWGNSYGTETVGIMTNYLFESLKLHKVHSHVVSGNIGSIRIMEKNGFSLEGRIRDYHFIENVYYDRLCFGKLQNNI</sequence>
<protein>
    <submittedName>
        <fullName evidence="2">Ribosomal-protein-alanine N-acetyltransferase</fullName>
    </submittedName>
</protein>
<gene>
    <name evidence="2" type="ORF">EDD79_1001194</name>
</gene>
<dbReference type="Pfam" id="PF13302">
    <property type="entry name" value="Acetyltransf_3"/>
    <property type="match status" value="1"/>
</dbReference>
<keyword evidence="2" id="KW-0808">Transferase</keyword>
<organism evidence="2 3">
    <name type="scientific">Serpentinicella alkaliphila</name>
    <dbReference type="NCBI Taxonomy" id="1734049"/>
    <lineage>
        <taxon>Bacteria</taxon>
        <taxon>Bacillati</taxon>
        <taxon>Bacillota</taxon>
        <taxon>Clostridia</taxon>
        <taxon>Peptostreptococcales</taxon>
        <taxon>Natronincolaceae</taxon>
        <taxon>Serpentinicella</taxon>
    </lineage>
</organism>
<name>A0A4R2TXY1_9FIRM</name>
<dbReference type="RefSeq" id="WP_132847274.1">
    <property type="nucleotide sequence ID" value="NZ_CP058648.1"/>
</dbReference>
<proteinExistence type="predicted"/>
<evidence type="ECO:0000313" key="3">
    <source>
        <dbReference type="Proteomes" id="UP000295504"/>
    </source>
</evidence>